<evidence type="ECO:0000313" key="10">
    <source>
        <dbReference type="EMBL" id="CAD7650021.1"/>
    </source>
</evidence>
<organism evidence="10">
    <name type="scientific">Oppiella nova</name>
    <dbReference type="NCBI Taxonomy" id="334625"/>
    <lineage>
        <taxon>Eukaryota</taxon>
        <taxon>Metazoa</taxon>
        <taxon>Ecdysozoa</taxon>
        <taxon>Arthropoda</taxon>
        <taxon>Chelicerata</taxon>
        <taxon>Arachnida</taxon>
        <taxon>Acari</taxon>
        <taxon>Acariformes</taxon>
        <taxon>Sarcoptiformes</taxon>
        <taxon>Oribatida</taxon>
        <taxon>Brachypylina</taxon>
        <taxon>Oppioidea</taxon>
        <taxon>Oppiidae</taxon>
        <taxon>Oppiella</taxon>
    </lineage>
</organism>
<gene>
    <name evidence="10" type="ORF">ONB1V03_LOCUS7593</name>
</gene>
<keyword evidence="11" id="KW-1185">Reference proteome</keyword>
<feature type="transmembrane region" description="Helical" evidence="9">
    <location>
        <begin position="85"/>
        <end position="110"/>
    </location>
</feature>
<dbReference type="GO" id="GO:0015250">
    <property type="term" value="F:water channel activity"/>
    <property type="evidence" value="ECO:0007669"/>
    <property type="project" value="TreeGrafter"/>
</dbReference>
<keyword evidence="7 9" id="KW-0472">Membrane</keyword>
<sequence>MSSGIRGQLTSKYGELVRGGLAELLGTGILVLFGCGSCTFGNKEMIALTFGLVIMCMATSLGHVSGCHLNPAVTLGLLLNGQVEWLNAIVYVIGQFVGAVVGAGILAAILDTDHLCPTGLNAMITPFAGIVIETILTFVLILVICNVCESNPTMAPLAIGLTVATGHLFAIELSGSSMNPARSFGPALIGNIWKDHYVYWVGPLIGGALAGLTHRFFFFNSKLSKRGEAGPKSSAQPQETTNV</sequence>
<dbReference type="Proteomes" id="UP000728032">
    <property type="component" value="Unassembled WGS sequence"/>
</dbReference>
<dbReference type="PRINTS" id="PR00783">
    <property type="entry name" value="MINTRINSICP"/>
</dbReference>
<evidence type="ECO:0008006" key="12">
    <source>
        <dbReference type="Google" id="ProtNLM"/>
    </source>
</evidence>
<dbReference type="PANTHER" id="PTHR19139:SF199">
    <property type="entry name" value="MIP17260P"/>
    <property type="match status" value="1"/>
</dbReference>
<dbReference type="OrthoDB" id="3222at2759"/>
<dbReference type="GO" id="GO:0005886">
    <property type="term" value="C:plasma membrane"/>
    <property type="evidence" value="ECO:0007669"/>
    <property type="project" value="UniProtKB-SubCell"/>
</dbReference>
<name>A0A7R9LYB7_9ACAR</name>
<evidence type="ECO:0000256" key="5">
    <source>
        <dbReference type="ARBA" id="ARBA00022692"/>
    </source>
</evidence>
<dbReference type="Gene3D" id="1.20.1080.10">
    <property type="entry name" value="Glycerol uptake facilitator protein"/>
    <property type="match status" value="1"/>
</dbReference>
<evidence type="ECO:0000256" key="2">
    <source>
        <dbReference type="ARBA" id="ARBA00006175"/>
    </source>
</evidence>
<dbReference type="Pfam" id="PF00230">
    <property type="entry name" value="MIP"/>
    <property type="match status" value="1"/>
</dbReference>
<evidence type="ECO:0000256" key="7">
    <source>
        <dbReference type="ARBA" id="ARBA00023136"/>
    </source>
</evidence>
<feature type="transmembrane region" description="Helical" evidence="9">
    <location>
        <begin position="21"/>
        <end position="40"/>
    </location>
</feature>
<feature type="transmembrane region" description="Helical" evidence="9">
    <location>
        <begin position="122"/>
        <end position="145"/>
    </location>
</feature>
<proteinExistence type="inferred from homology"/>
<keyword evidence="6 9" id="KW-1133">Transmembrane helix</keyword>
<dbReference type="PROSITE" id="PS51257">
    <property type="entry name" value="PROKAR_LIPOPROTEIN"/>
    <property type="match status" value="1"/>
</dbReference>
<keyword evidence="4" id="KW-1003">Cell membrane</keyword>
<feature type="transmembrane region" description="Helical" evidence="9">
    <location>
        <begin position="157"/>
        <end position="177"/>
    </location>
</feature>
<keyword evidence="3 8" id="KW-0813">Transport</keyword>
<dbReference type="PANTHER" id="PTHR19139">
    <property type="entry name" value="AQUAPORIN TRANSPORTER"/>
    <property type="match status" value="1"/>
</dbReference>
<evidence type="ECO:0000256" key="9">
    <source>
        <dbReference type="SAM" id="Phobius"/>
    </source>
</evidence>
<dbReference type="InterPro" id="IPR023271">
    <property type="entry name" value="Aquaporin-like"/>
</dbReference>
<evidence type="ECO:0000256" key="1">
    <source>
        <dbReference type="ARBA" id="ARBA00004651"/>
    </source>
</evidence>
<accession>A0A7R9LYB7</accession>
<feature type="transmembrane region" description="Helical" evidence="9">
    <location>
        <begin position="46"/>
        <end position="64"/>
    </location>
</feature>
<dbReference type="CDD" id="cd00333">
    <property type="entry name" value="MIP"/>
    <property type="match status" value="1"/>
</dbReference>
<keyword evidence="5 8" id="KW-0812">Transmembrane</keyword>
<dbReference type="PROSITE" id="PS00221">
    <property type="entry name" value="MIP"/>
    <property type="match status" value="1"/>
</dbReference>
<dbReference type="EMBL" id="CAJPVJ010003925">
    <property type="protein sequence ID" value="CAG2168099.1"/>
    <property type="molecule type" value="Genomic_DNA"/>
</dbReference>
<dbReference type="InterPro" id="IPR000425">
    <property type="entry name" value="MIP"/>
</dbReference>
<evidence type="ECO:0000256" key="8">
    <source>
        <dbReference type="RuleBase" id="RU000477"/>
    </source>
</evidence>
<reference evidence="10" key="1">
    <citation type="submission" date="2020-11" db="EMBL/GenBank/DDBJ databases">
        <authorList>
            <person name="Tran Van P."/>
        </authorList>
    </citation>
    <scope>NUCLEOTIDE SEQUENCE</scope>
</reference>
<feature type="transmembrane region" description="Helical" evidence="9">
    <location>
        <begin position="197"/>
        <end position="218"/>
    </location>
</feature>
<evidence type="ECO:0000256" key="4">
    <source>
        <dbReference type="ARBA" id="ARBA00022475"/>
    </source>
</evidence>
<dbReference type="AlphaFoldDB" id="A0A7R9LYB7"/>
<dbReference type="SUPFAM" id="SSF81338">
    <property type="entry name" value="Aquaporin-like"/>
    <property type="match status" value="1"/>
</dbReference>
<evidence type="ECO:0000256" key="6">
    <source>
        <dbReference type="ARBA" id="ARBA00022989"/>
    </source>
</evidence>
<comment type="similarity">
    <text evidence="2 8">Belongs to the MIP/aquaporin (TC 1.A.8) family.</text>
</comment>
<evidence type="ECO:0000256" key="3">
    <source>
        <dbReference type="ARBA" id="ARBA00022448"/>
    </source>
</evidence>
<protein>
    <recommendedName>
        <fullName evidence="12">Aquaporin</fullName>
    </recommendedName>
</protein>
<evidence type="ECO:0000313" key="11">
    <source>
        <dbReference type="Proteomes" id="UP000728032"/>
    </source>
</evidence>
<comment type="subcellular location">
    <subcellularLocation>
        <location evidence="1">Cell membrane</location>
        <topology evidence="1">Multi-pass membrane protein</topology>
    </subcellularLocation>
</comment>
<dbReference type="InterPro" id="IPR034294">
    <property type="entry name" value="Aquaporin_transptr"/>
</dbReference>
<dbReference type="InterPro" id="IPR022357">
    <property type="entry name" value="MIP_CS"/>
</dbReference>
<dbReference type="EMBL" id="OC918750">
    <property type="protein sequence ID" value="CAD7650021.1"/>
    <property type="molecule type" value="Genomic_DNA"/>
</dbReference>